<reference evidence="3" key="3">
    <citation type="submission" date="2020-12" db="UniProtKB">
        <authorList>
            <consortium name="EnsemblPlants"/>
        </authorList>
    </citation>
    <scope>IDENTIFICATION</scope>
</reference>
<dbReference type="AlphaFoldDB" id="A0A2K1IVA7"/>
<dbReference type="PaxDb" id="3218-PP1S44_54V6.1"/>
<sequence length="107" mass="11880">MSSVSSLTTTAASDELSSADSGLSNCSRYCARKPSHMCRGCSKVKVPLSKQKVMCMCMICEGKRMVSKSTCYRHFRIEAEIADDDAKWEARWNLSTKQLSEVSQSIV</sequence>
<dbReference type="EnsemblPlants" id="Pp3c20_15560V3.1">
    <property type="protein sequence ID" value="PAC:32945570.CDS.1"/>
    <property type="gene ID" value="Pp3c20_15560"/>
</dbReference>
<feature type="region of interest" description="Disordered" evidence="1">
    <location>
        <begin position="1"/>
        <end position="25"/>
    </location>
</feature>
<evidence type="ECO:0000256" key="1">
    <source>
        <dbReference type="SAM" id="MobiDB-lite"/>
    </source>
</evidence>
<keyword evidence="4" id="KW-1185">Reference proteome</keyword>
<dbReference type="EMBL" id="ABEU02000020">
    <property type="protein sequence ID" value="PNR33213.1"/>
    <property type="molecule type" value="Genomic_DNA"/>
</dbReference>
<protein>
    <submittedName>
        <fullName evidence="2 3">Uncharacterized protein</fullName>
    </submittedName>
</protein>
<gene>
    <name evidence="2" type="ORF">PHYPA_025156</name>
</gene>
<reference evidence="2 4" key="1">
    <citation type="journal article" date="2008" name="Science">
        <title>The Physcomitrella genome reveals evolutionary insights into the conquest of land by plants.</title>
        <authorList>
            <person name="Rensing S."/>
            <person name="Lang D."/>
            <person name="Zimmer A."/>
            <person name="Terry A."/>
            <person name="Salamov A."/>
            <person name="Shapiro H."/>
            <person name="Nishiyama T."/>
            <person name="Perroud P.-F."/>
            <person name="Lindquist E."/>
            <person name="Kamisugi Y."/>
            <person name="Tanahashi T."/>
            <person name="Sakakibara K."/>
            <person name="Fujita T."/>
            <person name="Oishi K."/>
            <person name="Shin-I T."/>
            <person name="Kuroki Y."/>
            <person name="Toyoda A."/>
            <person name="Suzuki Y."/>
            <person name="Hashimoto A."/>
            <person name="Yamaguchi K."/>
            <person name="Sugano A."/>
            <person name="Kohara Y."/>
            <person name="Fujiyama A."/>
            <person name="Anterola A."/>
            <person name="Aoki S."/>
            <person name="Ashton N."/>
            <person name="Barbazuk W.B."/>
            <person name="Barker E."/>
            <person name="Bennetzen J."/>
            <person name="Bezanilla M."/>
            <person name="Blankenship R."/>
            <person name="Cho S.H."/>
            <person name="Dutcher S."/>
            <person name="Estelle M."/>
            <person name="Fawcett J.A."/>
            <person name="Gundlach H."/>
            <person name="Hanada K."/>
            <person name="Heyl A."/>
            <person name="Hicks K.A."/>
            <person name="Hugh J."/>
            <person name="Lohr M."/>
            <person name="Mayer K."/>
            <person name="Melkozernov A."/>
            <person name="Murata T."/>
            <person name="Nelson D."/>
            <person name="Pils B."/>
            <person name="Prigge M."/>
            <person name="Reiss B."/>
            <person name="Renner T."/>
            <person name="Rombauts S."/>
            <person name="Rushton P."/>
            <person name="Sanderfoot A."/>
            <person name="Schween G."/>
            <person name="Shiu S.-H."/>
            <person name="Stueber K."/>
            <person name="Theodoulou F.L."/>
            <person name="Tu H."/>
            <person name="Van de Peer Y."/>
            <person name="Verrier P.J."/>
            <person name="Waters E."/>
            <person name="Wood A."/>
            <person name="Yang L."/>
            <person name="Cove D."/>
            <person name="Cuming A."/>
            <person name="Hasebe M."/>
            <person name="Lucas S."/>
            <person name="Mishler D.B."/>
            <person name="Reski R."/>
            <person name="Grigoriev I."/>
            <person name="Quatrano R.S."/>
            <person name="Boore J.L."/>
        </authorList>
    </citation>
    <scope>NUCLEOTIDE SEQUENCE [LARGE SCALE GENOMIC DNA]</scope>
    <source>
        <strain evidence="3 4">cv. Gransden 2004</strain>
    </source>
</reference>
<feature type="compositionally biased region" description="Low complexity" evidence="1">
    <location>
        <begin position="1"/>
        <end position="13"/>
    </location>
</feature>
<accession>A0A2K1IVA7</accession>
<reference evidence="2 4" key="2">
    <citation type="journal article" date="2018" name="Plant J.">
        <title>The Physcomitrella patens chromosome-scale assembly reveals moss genome structure and evolution.</title>
        <authorList>
            <person name="Lang D."/>
            <person name="Ullrich K.K."/>
            <person name="Murat F."/>
            <person name="Fuchs J."/>
            <person name="Jenkins J."/>
            <person name="Haas F.B."/>
            <person name="Piednoel M."/>
            <person name="Gundlach H."/>
            <person name="Van Bel M."/>
            <person name="Meyberg R."/>
            <person name="Vives C."/>
            <person name="Morata J."/>
            <person name="Symeonidi A."/>
            <person name="Hiss M."/>
            <person name="Muchero W."/>
            <person name="Kamisugi Y."/>
            <person name="Saleh O."/>
            <person name="Blanc G."/>
            <person name="Decker E.L."/>
            <person name="van Gessel N."/>
            <person name="Grimwood J."/>
            <person name="Hayes R.D."/>
            <person name="Graham S.W."/>
            <person name="Gunter L.E."/>
            <person name="McDaniel S.F."/>
            <person name="Hoernstein S.N.W."/>
            <person name="Larsson A."/>
            <person name="Li F.W."/>
            <person name="Perroud P.F."/>
            <person name="Phillips J."/>
            <person name="Ranjan P."/>
            <person name="Rokshar D.S."/>
            <person name="Rothfels C.J."/>
            <person name="Schneider L."/>
            <person name="Shu S."/>
            <person name="Stevenson D.W."/>
            <person name="Thummler F."/>
            <person name="Tillich M."/>
            <person name="Villarreal Aguilar J.C."/>
            <person name="Widiez T."/>
            <person name="Wong G.K."/>
            <person name="Wymore A."/>
            <person name="Zhang Y."/>
            <person name="Zimmer A.D."/>
            <person name="Quatrano R.S."/>
            <person name="Mayer K.F.X."/>
            <person name="Goodstein D."/>
            <person name="Casacuberta J.M."/>
            <person name="Vandepoele K."/>
            <person name="Reski R."/>
            <person name="Cuming A.C."/>
            <person name="Tuskan G.A."/>
            <person name="Maumus F."/>
            <person name="Salse J."/>
            <person name="Schmutz J."/>
            <person name="Rensing S.A."/>
        </authorList>
    </citation>
    <scope>NUCLEOTIDE SEQUENCE [LARGE SCALE GENOMIC DNA]</scope>
    <source>
        <strain evidence="3 4">cv. Gransden 2004</strain>
    </source>
</reference>
<evidence type="ECO:0000313" key="3">
    <source>
        <dbReference type="EnsemblPlants" id="PAC:32945570.CDS.1"/>
    </source>
</evidence>
<proteinExistence type="predicted"/>
<evidence type="ECO:0000313" key="4">
    <source>
        <dbReference type="Proteomes" id="UP000006727"/>
    </source>
</evidence>
<organism evidence="2">
    <name type="scientific">Physcomitrium patens</name>
    <name type="common">Spreading-leaved earth moss</name>
    <name type="synonym">Physcomitrella patens</name>
    <dbReference type="NCBI Taxonomy" id="3218"/>
    <lineage>
        <taxon>Eukaryota</taxon>
        <taxon>Viridiplantae</taxon>
        <taxon>Streptophyta</taxon>
        <taxon>Embryophyta</taxon>
        <taxon>Bryophyta</taxon>
        <taxon>Bryophytina</taxon>
        <taxon>Bryopsida</taxon>
        <taxon>Funariidae</taxon>
        <taxon>Funariales</taxon>
        <taxon>Funariaceae</taxon>
        <taxon>Physcomitrium</taxon>
    </lineage>
</organism>
<dbReference type="InParanoid" id="A0A2K1IVA7"/>
<dbReference type="Gramene" id="Pp3c20_15560V3.1">
    <property type="protein sequence ID" value="PAC:32945570.CDS.1"/>
    <property type="gene ID" value="Pp3c20_15560"/>
</dbReference>
<dbReference type="Proteomes" id="UP000006727">
    <property type="component" value="Chromosome 20"/>
</dbReference>
<dbReference type="EnsemblPlants" id="Pp3c20_15560V3.2">
    <property type="protein sequence ID" value="PAC:32945571.CDS.1"/>
    <property type="gene ID" value="Pp3c20_15560"/>
</dbReference>
<evidence type="ECO:0000313" key="2">
    <source>
        <dbReference type="EMBL" id="PNR33213.1"/>
    </source>
</evidence>
<feature type="compositionally biased region" description="Polar residues" evidence="1">
    <location>
        <begin position="15"/>
        <end position="25"/>
    </location>
</feature>
<dbReference type="Gramene" id="Pp3c20_15560V3.2">
    <property type="protein sequence ID" value="PAC:32945571.CDS.1"/>
    <property type="gene ID" value="Pp3c20_15560"/>
</dbReference>
<name>A0A2K1IVA7_PHYPA</name>